<sequence length="110" mass="12573">MLSRIAKYFIFFLVMSIFLSNIGFTKTIDTTESITKNNSEANIKDVRNHTVLCSYVANGTKHEHECIPYSNPNVNSSKTSAKWKHYTKSFGTHLKTLYQRQGEGKTSNDF</sequence>
<keyword evidence="1" id="KW-0732">Signal</keyword>
<organism evidence="2 3">
    <name type="scientific">Henosepilachna vigintioctopunctata</name>
    <dbReference type="NCBI Taxonomy" id="420089"/>
    <lineage>
        <taxon>Eukaryota</taxon>
        <taxon>Metazoa</taxon>
        <taxon>Ecdysozoa</taxon>
        <taxon>Arthropoda</taxon>
        <taxon>Hexapoda</taxon>
        <taxon>Insecta</taxon>
        <taxon>Pterygota</taxon>
        <taxon>Neoptera</taxon>
        <taxon>Endopterygota</taxon>
        <taxon>Coleoptera</taxon>
        <taxon>Polyphaga</taxon>
        <taxon>Cucujiformia</taxon>
        <taxon>Coccinelloidea</taxon>
        <taxon>Coccinellidae</taxon>
        <taxon>Epilachninae</taxon>
        <taxon>Epilachnini</taxon>
        <taxon>Henosepilachna</taxon>
    </lineage>
</organism>
<keyword evidence="3" id="KW-1185">Reference proteome</keyword>
<protein>
    <submittedName>
        <fullName evidence="2">Uncharacterized protein</fullName>
    </submittedName>
</protein>
<dbReference type="AlphaFoldDB" id="A0AAW1U2W2"/>
<gene>
    <name evidence="2" type="ORF">WA026_007656</name>
</gene>
<evidence type="ECO:0000313" key="3">
    <source>
        <dbReference type="Proteomes" id="UP001431783"/>
    </source>
</evidence>
<dbReference type="EMBL" id="JARQZJ010000033">
    <property type="protein sequence ID" value="KAK9875265.1"/>
    <property type="molecule type" value="Genomic_DNA"/>
</dbReference>
<reference evidence="2 3" key="1">
    <citation type="submission" date="2023-03" db="EMBL/GenBank/DDBJ databases">
        <title>Genome insight into feeding habits of ladybird beetles.</title>
        <authorList>
            <person name="Li H.-S."/>
            <person name="Huang Y.-H."/>
            <person name="Pang H."/>
        </authorList>
    </citation>
    <scope>NUCLEOTIDE SEQUENCE [LARGE SCALE GENOMIC DNA]</scope>
    <source>
        <strain evidence="2">SYSU_2023b</strain>
        <tissue evidence="2">Whole body</tissue>
    </source>
</reference>
<feature type="chain" id="PRO_5043385321" evidence="1">
    <location>
        <begin position="28"/>
        <end position="110"/>
    </location>
</feature>
<evidence type="ECO:0000256" key="1">
    <source>
        <dbReference type="SAM" id="SignalP"/>
    </source>
</evidence>
<dbReference type="Proteomes" id="UP001431783">
    <property type="component" value="Unassembled WGS sequence"/>
</dbReference>
<comment type="caution">
    <text evidence="2">The sequence shown here is derived from an EMBL/GenBank/DDBJ whole genome shotgun (WGS) entry which is preliminary data.</text>
</comment>
<proteinExistence type="predicted"/>
<evidence type="ECO:0000313" key="2">
    <source>
        <dbReference type="EMBL" id="KAK9875265.1"/>
    </source>
</evidence>
<accession>A0AAW1U2W2</accession>
<feature type="signal peptide" evidence="1">
    <location>
        <begin position="1"/>
        <end position="27"/>
    </location>
</feature>
<name>A0AAW1U2W2_9CUCU</name>